<keyword evidence="4" id="KW-0028">Amino-acid biosynthesis</keyword>
<dbReference type="Pfam" id="PF14748">
    <property type="entry name" value="P5CR_dimer"/>
    <property type="match status" value="1"/>
</dbReference>
<gene>
    <name evidence="4" type="primary">proC</name>
    <name evidence="9" type="ORF">CH339_03060</name>
</gene>
<dbReference type="InterPro" id="IPR028939">
    <property type="entry name" value="P5C_Rdtase_cat_N"/>
</dbReference>
<keyword evidence="4" id="KW-0641">Proline biosynthesis</keyword>
<evidence type="ECO:0000256" key="3">
    <source>
        <dbReference type="ARBA" id="ARBA00023002"/>
    </source>
</evidence>
<evidence type="ECO:0000256" key="5">
    <source>
        <dbReference type="NCBIfam" id="TIGR00112"/>
    </source>
</evidence>
<evidence type="ECO:0000256" key="2">
    <source>
        <dbReference type="ARBA" id="ARBA00022857"/>
    </source>
</evidence>
<comment type="similarity">
    <text evidence="1 4">Belongs to the pyrroline-5-carboxylate reductase family.</text>
</comment>
<dbReference type="InterPro" id="IPR036291">
    <property type="entry name" value="NAD(P)-bd_dom_sf"/>
</dbReference>
<comment type="catalytic activity">
    <reaction evidence="4">
        <text>L-proline + NAD(+) = (S)-1-pyrroline-5-carboxylate + NADH + 2 H(+)</text>
        <dbReference type="Rhea" id="RHEA:14105"/>
        <dbReference type="ChEBI" id="CHEBI:15378"/>
        <dbReference type="ChEBI" id="CHEBI:17388"/>
        <dbReference type="ChEBI" id="CHEBI:57540"/>
        <dbReference type="ChEBI" id="CHEBI:57945"/>
        <dbReference type="ChEBI" id="CHEBI:60039"/>
        <dbReference type="EC" id="1.5.1.2"/>
    </reaction>
</comment>
<dbReference type="GO" id="GO:0055129">
    <property type="term" value="P:L-proline biosynthetic process"/>
    <property type="evidence" value="ECO:0007669"/>
    <property type="project" value="UniProtKB-UniRule"/>
</dbReference>
<dbReference type="EMBL" id="NPEV01000004">
    <property type="protein sequence ID" value="RAI29280.1"/>
    <property type="molecule type" value="Genomic_DNA"/>
</dbReference>
<dbReference type="HAMAP" id="MF_01925">
    <property type="entry name" value="P5C_reductase"/>
    <property type="match status" value="1"/>
</dbReference>
<evidence type="ECO:0000313" key="10">
    <source>
        <dbReference type="Proteomes" id="UP000249299"/>
    </source>
</evidence>
<feature type="binding site" evidence="6">
    <location>
        <begin position="69"/>
        <end position="72"/>
    </location>
    <ligand>
        <name>NADP(+)</name>
        <dbReference type="ChEBI" id="CHEBI:58349"/>
    </ligand>
</feature>
<dbReference type="InterPro" id="IPR029036">
    <property type="entry name" value="P5CR_dimer"/>
</dbReference>
<comment type="caution">
    <text evidence="9">The sequence shown here is derived from an EMBL/GenBank/DDBJ whole genome shotgun (WGS) entry which is preliminary data.</text>
</comment>
<dbReference type="AlphaFoldDB" id="A0A327JS05"/>
<reference evidence="9 10" key="1">
    <citation type="submission" date="2017-07" db="EMBL/GenBank/DDBJ databases">
        <title>Draft Genome Sequences of Select Purple Nonsulfur Bacteria.</title>
        <authorList>
            <person name="Lasarre B."/>
            <person name="Mckinlay J.B."/>
        </authorList>
    </citation>
    <scope>NUCLEOTIDE SEQUENCE [LARGE SCALE GENOMIC DNA]</scope>
    <source>
        <strain evidence="9 10">DSM 11290</strain>
    </source>
</reference>
<dbReference type="OrthoDB" id="9805754at2"/>
<dbReference type="RefSeq" id="WP_111432814.1">
    <property type="nucleotide sequence ID" value="NZ_JACIGG010000007.1"/>
</dbReference>
<evidence type="ECO:0000256" key="4">
    <source>
        <dbReference type="HAMAP-Rule" id="MF_01925"/>
    </source>
</evidence>
<dbReference type="PANTHER" id="PTHR11645:SF0">
    <property type="entry name" value="PYRROLINE-5-CARBOXYLATE REDUCTASE 3"/>
    <property type="match status" value="1"/>
</dbReference>
<dbReference type="GO" id="GO:0005737">
    <property type="term" value="C:cytoplasm"/>
    <property type="evidence" value="ECO:0007669"/>
    <property type="project" value="UniProtKB-SubCell"/>
</dbReference>
<dbReference type="PIRSF" id="PIRSF000193">
    <property type="entry name" value="Pyrrol-5-carb_rd"/>
    <property type="match status" value="1"/>
</dbReference>
<evidence type="ECO:0000313" key="9">
    <source>
        <dbReference type="EMBL" id="RAI29280.1"/>
    </source>
</evidence>
<dbReference type="GO" id="GO:0004735">
    <property type="term" value="F:pyrroline-5-carboxylate reductase activity"/>
    <property type="evidence" value="ECO:0007669"/>
    <property type="project" value="UniProtKB-UniRule"/>
</dbReference>
<evidence type="ECO:0000259" key="7">
    <source>
        <dbReference type="Pfam" id="PF03807"/>
    </source>
</evidence>
<dbReference type="EC" id="1.5.1.2" evidence="4 5"/>
<comment type="pathway">
    <text evidence="4">Amino-acid biosynthesis; L-proline biosynthesis; L-proline from L-glutamate 5-semialdehyde: step 1/1.</text>
</comment>
<feature type="domain" description="Pyrroline-5-carboxylate reductase dimerisation" evidence="8">
    <location>
        <begin position="162"/>
        <end position="267"/>
    </location>
</feature>
<evidence type="ECO:0000259" key="8">
    <source>
        <dbReference type="Pfam" id="PF14748"/>
    </source>
</evidence>
<dbReference type="Gene3D" id="3.40.50.720">
    <property type="entry name" value="NAD(P)-binding Rossmann-like Domain"/>
    <property type="match status" value="1"/>
</dbReference>
<proteinExistence type="inferred from homology"/>
<dbReference type="PANTHER" id="PTHR11645">
    <property type="entry name" value="PYRROLINE-5-CARBOXYLATE REDUCTASE"/>
    <property type="match status" value="1"/>
</dbReference>
<evidence type="ECO:0000256" key="6">
    <source>
        <dbReference type="PIRSR" id="PIRSR000193-1"/>
    </source>
</evidence>
<feature type="domain" description="Pyrroline-5-carboxylate reductase catalytic N-terminal" evidence="7">
    <location>
        <begin position="5"/>
        <end position="98"/>
    </location>
</feature>
<comment type="subcellular location">
    <subcellularLocation>
        <location evidence="4">Cytoplasm</location>
    </subcellularLocation>
</comment>
<dbReference type="FunFam" id="1.10.3730.10:FF:000001">
    <property type="entry name" value="Pyrroline-5-carboxylate reductase"/>
    <property type="match status" value="1"/>
</dbReference>
<dbReference type="Gene3D" id="1.10.3730.10">
    <property type="entry name" value="ProC C-terminal domain-like"/>
    <property type="match status" value="1"/>
</dbReference>
<name>A0A327JS05_9HYPH</name>
<keyword evidence="10" id="KW-1185">Reference proteome</keyword>
<accession>A0A327JS05</accession>
<dbReference type="NCBIfam" id="TIGR00112">
    <property type="entry name" value="proC"/>
    <property type="match status" value="1"/>
</dbReference>
<organism evidence="9 10">
    <name type="scientific">Rhodobium orientis</name>
    <dbReference type="NCBI Taxonomy" id="34017"/>
    <lineage>
        <taxon>Bacteria</taxon>
        <taxon>Pseudomonadati</taxon>
        <taxon>Pseudomonadota</taxon>
        <taxon>Alphaproteobacteria</taxon>
        <taxon>Hyphomicrobiales</taxon>
        <taxon>Rhodobiaceae</taxon>
        <taxon>Rhodobium</taxon>
    </lineage>
</organism>
<sequence>MAEKVLLVGCGNMGFAMLQGWLALQPSPQITVVEPAAALRARISDLAVSALASAEDLAADYCPDIVVLAVKPQMFADVLPAYARFAGPSRLFVSIAAGVTTATIAGLTAADAAIVRCMPNTPAAIGHGVMALFANDHVTAGQSEAAATLLAACGTVVRIDNEALMDAVTAVSGSGPAYVFHFIEALSEAARQVGLPEDLADLMAIKTVEGAARLAGSGDDDPATLRQKVTSPGGTTAAALGVLMRDDALSKLVGDAVEAARDRSIELGKSE</sequence>
<evidence type="ECO:0000256" key="1">
    <source>
        <dbReference type="ARBA" id="ARBA00005525"/>
    </source>
</evidence>
<keyword evidence="3 4" id="KW-0560">Oxidoreductase</keyword>
<keyword evidence="4" id="KW-0963">Cytoplasm</keyword>
<comment type="catalytic activity">
    <reaction evidence="4">
        <text>L-proline + NADP(+) = (S)-1-pyrroline-5-carboxylate + NADPH + 2 H(+)</text>
        <dbReference type="Rhea" id="RHEA:14109"/>
        <dbReference type="ChEBI" id="CHEBI:15378"/>
        <dbReference type="ChEBI" id="CHEBI:17388"/>
        <dbReference type="ChEBI" id="CHEBI:57783"/>
        <dbReference type="ChEBI" id="CHEBI:58349"/>
        <dbReference type="ChEBI" id="CHEBI:60039"/>
        <dbReference type="EC" id="1.5.1.2"/>
    </reaction>
</comment>
<protein>
    <recommendedName>
        <fullName evidence="4 5">Pyrroline-5-carboxylate reductase</fullName>
        <shortName evidence="4">P5C reductase</shortName>
        <shortName evidence="4">P5CR</shortName>
        <ecNumber evidence="4 5">1.5.1.2</ecNumber>
    </recommendedName>
    <alternativeName>
        <fullName evidence="4">PCA reductase</fullName>
    </alternativeName>
</protein>
<keyword evidence="2 4" id="KW-0521">NADP</keyword>
<dbReference type="Proteomes" id="UP000249299">
    <property type="component" value="Unassembled WGS sequence"/>
</dbReference>
<dbReference type="Pfam" id="PF03807">
    <property type="entry name" value="F420_oxidored"/>
    <property type="match status" value="1"/>
</dbReference>
<dbReference type="SUPFAM" id="SSF51735">
    <property type="entry name" value="NAD(P)-binding Rossmann-fold domains"/>
    <property type="match status" value="1"/>
</dbReference>
<dbReference type="SUPFAM" id="SSF48179">
    <property type="entry name" value="6-phosphogluconate dehydrogenase C-terminal domain-like"/>
    <property type="match status" value="1"/>
</dbReference>
<dbReference type="InterPro" id="IPR008927">
    <property type="entry name" value="6-PGluconate_DH-like_C_sf"/>
</dbReference>
<dbReference type="InterPro" id="IPR000304">
    <property type="entry name" value="Pyrroline-COOH_reductase"/>
</dbReference>
<dbReference type="UniPathway" id="UPA00098">
    <property type="reaction ID" value="UER00361"/>
</dbReference>
<comment type="function">
    <text evidence="4">Catalyzes the reduction of 1-pyrroline-5-carboxylate (PCA) to L-proline.</text>
</comment>